<reference evidence="11 12" key="1">
    <citation type="submission" date="2024-04" db="EMBL/GenBank/DDBJ databases">
        <title>Draft genome sequence of Sessilibacter corallicola NBRC 116591.</title>
        <authorList>
            <person name="Miyakawa T."/>
            <person name="Kusuya Y."/>
            <person name="Miura T."/>
        </authorList>
    </citation>
    <scope>NUCLEOTIDE SEQUENCE [LARGE SCALE GENOMIC DNA]</scope>
    <source>
        <strain evidence="11 12">KU-00831-HH</strain>
    </source>
</reference>
<gene>
    <name evidence="11" type="primary">znuC</name>
    <name evidence="11" type="ORF">NBRC116591_27140</name>
</gene>
<dbReference type="PROSITE" id="PS50893">
    <property type="entry name" value="ABC_TRANSPORTER_2"/>
    <property type="match status" value="1"/>
</dbReference>
<evidence type="ECO:0000256" key="4">
    <source>
        <dbReference type="ARBA" id="ARBA00022833"/>
    </source>
</evidence>
<dbReference type="SMART" id="SM00382">
    <property type="entry name" value="AAA"/>
    <property type="match status" value="1"/>
</dbReference>
<keyword evidence="8" id="KW-0406">Ion transport</keyword>
<dbReference type="InterPro" id="IPR017871">
    <property type="entry name" value="ABC_transporter-like_CS"/>
</dbReference>
<keyword evidence="9" id="KW-0472">Membrane</keyword>
<name>A0ABQ0AB76_9GAMM</name>
<keyword evidence="2" id="KW-1003">Cell membrane</keyword>
<evidence type="ECO:0000313" key="11">
    <source>
        <dbReference type="EMBL" id="GAA6168903.1"/>
    </source>
</evidence>
<keyword evidence="7" id="KW-1278">Translocase</keyword>
<keyword evidence="5 11" id="KW-0067">ATP-binding</keyword>
<evidence type="ECO:0000259" key="10">
    <source>
        <dbReference type="PROSITE" id="PS50893"/>
    </source>
</evidence>
<keyword evidence="3" id="KW-0547">Nucleotide-binding</keyword>
<organism evidence="11 12">
    <name type="scientific">Sessilibacter corallicola</name>
    <dbReference type="NCBI Taxonomy" id="2904075"/>
    <lineage>
        <taxon>Bacteria</taxon>
        <taxon>Pseudomonadati</taxon>
        <taxon>Pseudomonadota</taxon>
        <taxon>Gammaproteobacteria</taxon>
        <taxon>Cellvibrionales</taxon>
        <taxon>Cellvibrionaceae</taxon>
        <taxon>Sessilibacter</taxon>
    </lineage>
</organism>
<dbReference type="GO" id="GO:0005524">
    <property type="term" value="F:ATP binding"/>
    <property type="evidence" value="ECO:0007669"/>
    <property type="project" value="UniProtKB-KW"/>
</dbReference>
<proteinExistence type="predicted"/>
<dbReference type="SUPFAM" id="SSF52540">
    <property type="entry name" value="P-loop containing nucleoside triphosphate hydrolases"/>
    <property type="match status" value="1"/>
</dbReference>
<evidence type="ECO:0000256" key="8">
    <source>
        <dbReference type="ARBA" id="ARBA00023065"/>
    </source>
</evidence>
<dbReference type="Proteomes" id="UP001465153">
    <property type="component" value="Unassembled WGS sequence"/>
</dbReference>
<comment type="caution">
    <text evidence="11">The sequence shown here is derived from an EMBL/GenBank/DDBJ whole genome shotgun (WGS) entry which is preliminary data.</text>
</comment>
<sequence>MQPLLSANNVLFQRNGKAILDGVDIQIQRGEILTLIGPNGAGKTTLVRILLGLLSPDKGNIKRSKNLTIGYMPQKLSLDGSMPLTVDRFLALTGSKPAAIGEALARVDVPAIGRQLMSKLSGGELQRVMLARAIVRKPDLLVLDEPVQGVDITGQSKLYRLIGELRSELNCAVLMISHDLHLVMAQTDTVVCLNHHICCQGHPESISTDPAFLELFGQQTDTGVAVYTHHHDHQHDSGETRHPHQH</sequence>
<dbReference type="InterPro" id="IPR003439">
    <property type="entry name" value="ABC_transporter-like_ATP-bd"/>
</dbReference>
<dbReference type="InterPro" id="IPR050153">
    <property type="entry name" value="Metal_Ion_Import_ABC"/>
</dbReference>
<evidence type="ECO:0000256" key="3">
    <source>
        <dbReference type="ARBA" id="ARBA00022741"/>
    </source>
</evidence>
<evidence type="ECO:0000256" key="5">
    <source>
        <dbReference type="ARBA" id="ARBA00022840"/>
    </source>
</evidence>
<dbReference type="NCBIfam" id="NF007090">
    <property type="entry name" value="PRK09544.1"/>
    <property type="match status" value="1"/>
</dbReference>
<evidence type="ECO:0000256" key="7">
    <source>
        <dbReference type="ARBA" id="ARBA00022967"/>
    </source>
</evidence>
<dbReference type="Gene3D" id="3.40.50.300">
    <property type="entry name" value="P-loop containing nucleotide triphosphate hydrolases"/>
    <property type="match status" value="1"/>
</dbReference>
<keyword evidence="1" id="KW-0813">Transport</keyword>
<dbReference type="InterPro" id="IPR027417">
    <property type="entry name" value="P-loop_NTPase"/>
</dbReference>
<protein>
    <submittedName>
        <fullName evidence="11">Zinc ABC transporter ATP-binding protein ZnuC</fullName>
    </submittedName>
</protein>
<dbReference type="PANTHER" id="PTHR42734:SF9">
    <property type="entry name" value="ZINC IMPORT ATP-BINDING PROTEIN ZNUC"/>
    <property type="match status" value="1"/>
</dbReference>
<dbReference type="EMBL" id="BAABWN010000009">
    <property type="protein sequence ID" value="GAA6168903.1"/>
    <property type="molecule type" value="Genomic_DNA"/>
</dbReference>
<dbReference type="PANTHER" id="PTHR42734">
    <property type="entry name" value="METAL TRANSPORT SYSTEM ATP-BINDING PROTEIN TM_0124-RELATED"/>
    <property type="match status" value="1"/>
</dbReference>
<evidence type="ECO:0000256" key="1">
    <source>
        <dbReference type="ARBA" id="ARBA00022448"/>
    </source>
</evidence>
<feature type="domain" description="ABC transporter" evidence="10">
    <location>
        <begin position="5"/>
        <end position="219"/>
    </location>
</feature>
<dbReference type="PROSITE" id="PS00211">
    <property type="entry name" value="ABC_TRANSPORTER_1"/>
    <property type="match status" value="1"/>
</dbReference>
<evidence type="ECO:0000256" key="9">
    <source>
        <dbReference type="ARBA" id="ARBA00023136"/>
    </source>
</evidence>
<evidence type="ECO:0000256" key="6">
    <source>
        <dbReference type="ARBA" id="ARBA00022906"/>
    </source>
</evidence>
<keyword evidence="6" id="KW-0864">Zinc transport</keyword>
<evidence type="ECO:0000313" key="12">
    <source>
        <dbReference type="Proteomes" id="UP001465153"/>
    </source>
</evidence>
<evidence type="ECO:0000256" key="2">
    <source>
        <dbReference type="ARBA" id="ARBA00022475"/>
    </source>
</evidence>
<dbReference type="InterPro" id="IPR003593">
    <property type="entry name" value="AAA+_ATPase"/>
</dbReference>
<dbReference type="Pfam" id="PF00005">
    <property type="entry name" value="ABC_tran"/>
    <property type="match status" value="1"/>
</dbReference>
<keyword evidence="4" id="KW-0862">Zinc</keyword>
<accession>A0ABQ0AB76</accession>
<keyword evidence="12" id="KW-1185">Reference proteome</keyword>